<dbReference type="Pfam" id="PF01814">
    <property type="entry name" value="Hemerythrin"/>
    <property type="match status" value="1"/>
</dbReference>
<dbReference type="PANTHER" id="PTHR32089">
    <property type="entry name" value="METHYL-ACCEPTING CHEMOTAXIS PROTEIN MCPB"/>
    <property type="match status" value="1"/>
</dbReference>
<keyword evidence="8" id="KW-1185">Reference proteome</keyword>
<name>A0ABS6RX37_9BACT</name>
<dbReference type="InterPro" id="IPR003660">
    <property type="entry name" value="HAMP_dom"/>
</dbReference>
<evidence type="ECO:0000313" key="7">
    <source>
        <dbReference type="EMBL" id="MBV6341190.1"/>
    </source>
</evidence>
<dbReference type="CDD" id="cd11386">
    <property type="entry name" value="MCP_signal"/>
    <property type="match status" value="1"/>
</dbReference>
<comment type="similarity">
    <text evidence="2">Belongs to the methyl-accepting chemotaxis (MCP) protein family.</text>
</comment>
<dbReference type="NCBIfam" id="NF033749">
    <property type="entry name" value="bact_hemeryth"/>
    <property type="match status" value="1"/>
</dbReference>
<evidence type="ECO:0000256" key="3">
    <source>
        <dbReference type="PROSITE-ProRule" id="PRU00284"/>
    </source>
</evidence>
<evidence type="ECO:0000256" key="1">
    <source>
        <dbReference type="ARBA" id="ARBA00023224"/>
    </source>
</evidence>
<keyword evidence="4" id="KW-1133">Transmembrane helix</keyword>
<dbReference type="EMBL" id="JABXWD010000080">
    <property type="protein sequence ID" value="MBV6341190.1"/>
    <property type="molecule type" value="Genomic_DNA"/>
</dbReference>
<dbReference type="CDD" id="cd12107">
    <property type="entry name" value="Hemerythrin"/>
    <property type="match status" value="1"/>
</dbReference>
<organism evidence="7 8">
    <name type="scientific">Candidatus Magnetobacterium casense</name>
    <dbReference type="NCBI Taxonomy" id="1455061"/>
    <lineage>
        <taxon>Bacteria</taxon>
        <taxon>Pseudomonadati</taxon>
        <taxon>Nitrospirota</taxon>
        <taxon>Thermodesulfovibrionia</taxon>
        <taxon>Thermodesulfovibrionales</taxon>
        <taxon>Candidatus Magnetobacteriaceae</taxon>
        <taxon>Candidatus Magnetobacterium</taxon>
    </lineage>
</organism>
<dbReference type="PROSITE" id="PS50885">
    <property type="entry name" value="HAMP"/>
    <property type="match status" value="1"/>
</dbReference>
<dbReference type="Proteomes" id="UP001196980">
    <property type="component" value="Unassembled WGS sequence"/>
</dbReference>
<evidence type="ECO:0000259" key="6">
    <source>
        <dbReference type="PROSITE" id="PS50885"/>
    </source>
</evidence>
<dbReference type="PANTHER" id="PTHR32089:SF112">
    <property type="entry name" value="LYSOZYME-LIKE PROTEIN-RELATED"/>
    <property type="match status" value="1"/>
</dbReference>
<keyword evidence="1 3" id="KW-0807">Transducer</keyword>
<feature type="domain" description="Methyl-accepting transducer" evidence="5">
    <location>
        <begin position="266"/>
        <end position="471"/>
    </location>
</feature>
<evidence type="ECO:0000256" key="2">
    <source>
        <dbReference type="ARBA" id="ARBA00029447"/>
    </source>
</evidence>
<dbReference type="PROSITE" id="PS50111">
    <property type="entry name" value="CHEMOTAXIS_TRANSDUC_2"/>
    <property type="match status" value="1"/>
</dbReference>
<accession>A0ABS6RX37</accession>
<feature type="transmembrane region" description="Helical" evidence="4">
    <location>
        <begin position="12"/>
        <end position="29"/>
    </location>
</feature>
<dbReference type="CDD" id="cd06225">
    <property type="entry name" value="HAMP"/>
    <property type="match status" value="1"/>
</dbReference>
<sequence length="673" mass="74450">MKIKTRLRGTVTLFFLLGLASAISVYVLVDRMELDGRVVNYTGIVRGATQRLVKLEISGRPSDELIARLDKIINGLINGDSELKLPRATDSAYISVMNETIKVWGELKQIILSARSDPSLRDVLLKQSEEYFELTNKAVSETEKFSRRKVDNLKNIQIMLIFMSLIIAVYVWINSRTHITMPLSMLAEKVRTLVTGDLRLTIDYSKKDEIGILSQGMNEMISSFSNAINAILSVADSLSLNVETLLKTKAEKTKKDSEILNTQATQSAAAAEEMNVTITSIASNTTVVAEASSKAMEYANKGKEVSDGAVDIIYQVSTSTDALAKMITNLNKSVAEIGDVVTVINDIADQTNLLALNAAIEAARAGEQGRGFAVVADEVRKLAERTIKQTTEISTKIKLVQEDSQKTTRSMTEASTGVTRATEYINDVGSSLSAIVGAVKDTRDQIGQIQASVDKQLELSEKVTSSVLKTSVIVSDMGNLSDEVMADLAVMSGISEELRTASARFKTRAEEWASVDMFDGATAAAKRPLRIGHETKGLGMQWDSSFSVNNALIDKQHQELFKLKNDLLDVMSQGKGKEDIARILKFLEDYAVKHFKTEEDLMKKYSYPGYDLQLKHHHALIDTVGKFKAKFMKDGPSETLLLKVQQELDKWLKYHIKQVDIELGNFLKSKGYR</sequence>
<keyword evidence="4" id="KW-0472">Membrane</keyword>
<dbReference type="InterPro" id="IPR004089">
    <property type="entry name" value="MCPsignal_dom"/>
</dbReference>
<dbReference type="Pfam" id="PF00015">
    <property type="entry name" value="MCPsignal"/>
    <property type="match status" value="1"/>
</dbReference>
<feature type="domain" description="HAMP" evidence="6">
    <location>
        <begin position="177"/>
        <end position="229"/>
    </location>
</feature>
<proteinExistence type="inferred from homology"/>
<feature type="transmembrane region" description="Helical" evidence="4">
    <location>
        <begin position="156"/>
        <end position="173"/>
    </location>
</feature>
<dbReference type="Pfam" id="PF00672">
    <property type="entry name" value="HAMP"/>
    <property type="match status" value="1"/>
</dbReference>
<dbReference type="InterPro" id="IPR012312">
    <property type="entry name" value="Hemerythrin-like"/>
</dbReference>
<keyword evidence="4" id="KW-0812">Transmembrane</keyword>
<protein>
    <submittedName>
        <fullName evidence="7">Bacteriohemerythrin</fullName>
    </submittedName>
</protein>
<comment type="caution">
    <text evidence="7">The sequence shown here is derived from an EMBL/GenBank/DDBJ whole genome shotgun (WGS) entry which is preliminary data.</text>
</comment>
<dbReference type="RefSeq" id="WP_218251817.1">
    <property type="nucleotide sequence ID" value="NZ_JABXWD010000080.1"/>
</dbReference>
<evidence type="ECO:0000256" key="4">
    <source>
        <dbReference type="SAM" id="Phobius"/>
    </source>
</evidence>
<gene>
    <name evidence="7" type="ORF">HWQ67_06290</name>
</gene>
<reference evidence="7 8" key="1">
    <citation type="journal article" date="2020" name="J Geophys Res Biogeosci">
        <title>Magnetotaxis as an Adaptation to Enable Bacterial Shuttling of Microbial Sulfur and Sulfur Cycling Across Aquatic Oxic#Anoxic Interfaces.</title>
        <authorList>
            <person name="Li J."/>
            <person name="Liu P."/>
            <person name="Wang J."/>
            <person name="Roberts A.P."/>
            <person name="Pan Y."/>
        </authorList>
    </citation>
    <scope>NUCLEOTIDE SEQUENCE [LARGE SCALE GENOMIC DNA]</scope>
    <source>
        <strain evidence="7 8">MYR-1_YQ</strain>
    </source>
</reference>
<dbReference type="NCBIfam" id="TIGR02481">
    <property type="entry name" value="hemeryth_dom"/>
    <property type="match status" value="1"/>
</dbReference>
<evidence type="ECO:0000313" key="8">
    <source>
        <dbReference type="Proteomes" id="UP001196980"/>
    </source>
</evidence>
<dbReference type="InterPro" id="IPR012827">
    <property type="entry name" value="Hemerythrin_metal-bd"/>
</dbReference>
<evidence type="ECO:0000259" key="5">
    <source>
        <dbReference type="PROSITE" id="PS50111"/>
    </source>
</evidence>
<dbReference type="SMART" id="SM00283">
    <property type="entry name" value="MA"/>
    <property type="match status" value="1"/>
</dbReference>
<dbReference type="SMART" id="SM00304">
    <property type="entry name" value="HAMP"/>
    <property type="match status" value="1"/>
</dbReference>